<evidence type="ECO:0000256" key="1">
    <source>
        <dbReference type="SAM" id="MobiDB-lite"/>
    </source>
</evidence>
<evidence type="ECO:0000313" key="3">
    <source>
        <dbReference type="Proteomes" id="UP000321857"/>
    </source>
</evidence>
<proteinExistence type="predicted"/>
<dbReference type="Proteomes" id="UP000321857">
    <property type="component" value="Chromosome"/>
</dbReference>
<dbReference type="KEGG" id="sxa:FMM02_08750"/>
<evidence type="ECO:0000313" key="2">
    <source>
        <dbReference type="EMBL" id="QDP20036.1"/>
    </source>
</evidence>
<feature type="region of interest" description="Disordered" evidence="1">
    <location>
        <begin position="1"/>
        <end position="36"/>
    </location>
</feature>
<dbReference type="EMBL" id="CP041659">
    <property type="protein sequence ID" value="QDP20036.1"/>
    <property type="molecule type" value="Genomic_DNA"/>
</dbReference>
<accession>A0A516IT49</accession>
<sequence>MAKAKSAGEGPKKKKAKDAAKTKPAPKKRATKKAEHRGFDALAKMADHPLVADLLAVGAMAAVAAIAEQGFSSKEAGKKGGGSSRAVKAAGQAAAMAIGKRLITEFEAVKKDSKKA</sequence>
<organism evidence="2 3">
    <name type="scientific">Sphingomonas xanthus</name>
    <dbReference type="NCBI Taxonomy" id="2594473"/>
    <lineage>
        <taxon>Bacteria</taxon>
        <taxon>Pseudomonadati</taxon>
        <taxon>Pseudomonadota</taxon>
        <taxon>Alphaproteobacteria</taxon>
        <taxon>Sphingomonadales</taxon>
        <taxon>Sphingomonadaceae</taxon>
        <taxon>Sphingomonas</taxon>
    </lineage>
</organism>
<protein>
    <submittedName>
        <fullName evidence="2">Uncharacterized protein</fullName>
    </submittedName>
</protein>
<dbReference type="RefSeq" id="WP_147494485.1">
    <property type="nucleotide sequence ID" value="NZ_CP041659.1"/>
</dbReference>
<keyword evidence="3" id="KW-1185">Reference proteome</keyword>
<name>A0A516IT49_9SPHN</name>
<dbReference type="AlphaFoldDB" id="A0A516IT49"/>
<gene>
    <name evidence="2" type="ORF">FMM02_08750</name>
</gene>
<reference evidence="2 3" key="1">
    <citation type="submission" date="2019-07" db="EMBL/GenBank/DDBJ databases">
        <title>Sphingomonas AE3 Genome sequencing and assembly.</title>
        <authorList>
            <person name="Kim H."/>
        </authorList>
    </citation>
    <scope>NUCLEOTIDE SEQUENCE [LARGE SCALE GENOMIC DNA]</scope>
    <source>
        <strain evidence="2 3">AE3</strain>
    </source>
</reference>